<gene>
    <name evidence="2" type="ORF">SAMN04489868_12412</name>
</gene>
<keyword evidence="3" id="KW-1185">Reference proteome</keyword>
<sequence>MSGNKLNQKGYLLMESIFSWLLIQACICLYIPLMSHLLVIVQQEKEAVELQRVVYEQVMMIKEEGRVDSTWQTAGMTFVIKERNENAYKGIVVYGDKKEAAIQLQSFQINQ</sequence>
<dbReference type="PROSITE" id="PS51257">
    <property type="entry name" value="PROKAR_LIPOPROTEIN"/>
    <property type="match status" value="1"/>
</dbReference>
<organism evidence="2 3">
    <name type="scientific">Pisciglobus halotolerans</name>
    <dbReference type="NCBI Taxonomy" id="745365"/>
    <lineage>
        <taxon>Bacteria</taxon>
        <taxon>Bacillati</taxon>
        <taxon>Bacillota</taxon>
        <taxon>Bacilli</taxon>
        <taxon>Lactobacillales</taxon>
        <taxon>Carnobacteriaceae</taxon>
    </lineage>
</organism>
<evidence type="ECO:0000313" key="3">
    <source>
        <dbReference type="Proteomes" id="UP000198668"/>
    </source>
</evidence>
<keyword evidence="1" id="KW-0812">Transmembrane</keyword>
<dbReference type="Proteomes" id="UP000198668">
    <property type="component" value="Unassembled WGS sequence"/>
</dbReference>
<dbReference type="RefSeq" id="WP_052181775.1">
    <property type="nucleotide sequence ID" value="NZ_FOQE01000024.1"/>
</dbReference>
<evidence type="ECO:0000313" key="2">
    <source>
        <dbReference type="EMBL" id="SFH78643.1"/>
    </source>
</evidence>
<evidence type="ECO:0000256" key="1">
    <source>
        <dbReference type="SAM" id="Phobius"/>
    </source>
</evidence>
<reference evidence="2 3" key="1">
    <citation type="submission" date="2016-10" db="EMBL/GenBank/DDBJ databases">
        <authorList>
            <person name="de Groot N.N."/>
        </authorList>
    </citation>
    <scope>NUCLEOTIDE SEQUENCE [LARGE SCALE GENOMIC DNA]</scope>
    <source>
        <strain evidence="2 3">DSM 27630</strain>
    </source>
</reference>
<name>A0A1I3CW21_9LACT</name>
<evidence type="ECO:0008006" key="4">
    <source>
        <dbReference type="Google" id="ProtNLM"/>
    </source>
</evidence>
<keyword evidence="1" id="KW-0472">Membrane</keyword>
<protein>
    <recommendedName>
        <fullName evidence="4">Competence protein ComGE</fullName>
    </recommendedName>
</protein>
<dbReference type="OrthoDB" id="2156735at2"/>
<proteinExistence type="predicted"/>
<accession>A0A1I3CW21</accession>
<keyword evidence="1" id="KW-1133">Transmembrane helix</keyword>
<dbReference type="AlphaFoldDB" id="A0A1I3CW21"/>
<dbReference type="EMBL" id="FOQE01000024">
    <property type="protein sequence ID" value="SFH78643.1"/>
    <property type="molecule type" value="Genomic_DNA"/>
</dbReference>
<feature type="transmembrane region" description="Helical" evidence="1">
    <location>
        <begin position="20"/>
        <end position="41"/>
    </location>
</feature>